<reference evidence="1 2" key="1">
    <citation type="submission" date="2020-03" db="EMBL/GenBank/DDBJ databases">
        <title>Weissella sp. nov., isolated from Cybister lewisianus.</title>
        <authorList>
            <person name="Hyun D.-W."/>
            <person name="Bae J.-W."/>
        </authorList>
    </citation>
    <scope>NUCLEOTIDE SEQUENCE [LARGE SCALE GENOMIC DNA]</scope>
    <source>
        <strain evidence="1 2">HDW19</strain>
    </source>
</reference>
<sequence length="47" mass="5378">MAKELATGFINQVAVKPVKLRIIHRDMGCQYTSDLFESTLMTLEIKH</sequence>
<proteinExistence type="predicted"/>
<gene>
    <name evidence="1" type="ORF">G7084_05090</name>
</gene>
<keyword evidence="2" id="KW-1185">Reference proteome</keyword>
<organism evidence="1 2">
    <name type="scientific">Weissella coleopterorum</name>
    <dbReference type="NCBI Taxonomy" id="2714949"/>
    <lineage>
        <taxon>Bacteria</taxon>
        <taxon>Bacillati</taxon>
        <taxon>Bacillota</taxon>
        <taxon>Bacilli</taxon>
        <taxon>Lactobacillales</taxon>
        <taxon>Lactobacillaceae</taxon>
        <taxon>Weissella</taxon>
    </lineage>
</organism>
<dbReference type="KEGG" id="wco:G7084_05090"/>
<dbReference type="AlphaFoldDB" id="A0A6G8B0T8"/>
<protein>
    <recommendedName>
        <fullName evidence="3">Transposase</fullName>
    </recommendedName>
</protein>
<accession>A0A6G8B0T8</accession>
<name>A0A6G8B0T8_9LACO</name>
<dbReference type="EMBL" id="CP049888">
    <property type="protein sequence ID" value="QIL50743.1"/>
    <property type="molecule type" value="Genomic_DNA"/>
</dbReference>
<evidence type="ECO:0008006" key="3">
    <source>
        <dbReference type="Google" id="ProtNLM"/>
    </source>
</evidence>
<dbReference type="Proteomes" id="UP000500741">
    <property type="component" value="Chromosome"/>
</dbReference>
<evidence type="ECO:0000313" key="2">
    <source>
        <dbReference type="Proteomes" id="UP000500741"/>
    </source>
</evidence>
<evidence type="ECO:0000313" key="1">
    <source>
        <dbReference type="EMBL" id="QIL50743.1"/>
    </source>
</evidence>